<dbReference type="EMBL" id="VTPC01002692">
    <property type="protein sequence ID" value="KAF2899671.1"/>
    <property type="molecule type" value="Genomic_DNA"/>
</dbReference>
<dbReference type="InterPro" id="IPR036397">
    <property type="entry name" value="RNaseH_sf"/>
</dbReference>
<accession>A0A8K0GHP1</accession>
<dbReference type="InterPro" id="IPR008042">
    <property type="entry name" value="Retrotrans_Pao"/>
</dbReference>
<dbReference type="Pfam" id="PF05380">
    <property type="entry name" value="Peptidase_A17"/>
    <property type="match status" value="1"/>
</dbReference>
<dbReference type="InterPro" id="IPR001584">
    <property type="entry name" value="Integrase_cat-core"/>
</dbReference>
<keyword evidence="3" id="KW-1185">Reference proteome</keyword>
<dbReference type="PROSITE" id="PS50994">
    <property type="entry name" value="INTEGRASE"/>
    <property type="match status" value="1"/>
</dbReference>
<reference evidence="2" key="1">
    <citation type="submission" date="2019-08" db="EMBL/GenBank/DDBJ databases">
        <title>The genome of the North American firefly Photinus pyralis.</title>
        <authorList>
            <consortium name="Photinus pyralis genome working group"/>
            <person name="Fallon T.R."/>
            <person name="Sander Lower S.E."/>
            <person name="Weng J.-K."/>
        </authorList>
    </citation>
    <scope>NUCLEOTIDE SEQUENCE</scope>
    <source>
        <strain evidence="2">TRF0915ILg1</strain>
        <tissue evidence="2">Whole body</tissue>
    </source>
</reference>
<dbReference type="GO" id="GO:0015074">
    <property type="term" value="P:DNA integration"/>
    <property type="evidence" value="ECO:0007669"/>
    <property type="project" value="InterPro"/>
</dbReference>
<dbReference type="PANTHER" id="PTHR47331:SF5">
    <property type="entry name" value="RIBONUCLEASE H"/>
    <property type="match status" value="1"/>
</dbReference>
<comment type="caution">
    <text evidence="2">The sequence shown here is derived from an EMBL/GenBank/DDBJ whole genome shotgun (WGS) entry which is preliminary data.</text>
</comment>
<feature type="domain" description="Integrase catalytic" evidence="1">
    <location>
        <begin position="1"/>
        <end position="113"/>
    </location>
</feature>
<evidence type="ECO:0000313" key="2">
    <source>
        <dbReference type="EMBL" id="KAF2899671.1"/>
    </source>
</evidence>
<dbReference type="AlphaFoldDB" id="A0A8K0GHP1"/>
<dbReference type="GO" id="GO:0003676">
    <property type="term" value="F:nucleic acid binding"/>
    <property type="evidence" value="ECO:0007669"/>
    <property type="project" value="InterPro"/>
</dbReference>
<gene>
    <name evidence="2" type="ORF">ILUMI_06504</name>
</gene>
<dbReference type="Proteomes" id="UP000801492">
    <property type="component" value="Unassembled WGS sequence"/>
</dbReference>
<dbReference type="OrthoDB" id="7864906at2759"/>
<name>A0A8K0GHP1_IGNLU</name>
<sequence length="616" mass="70407">MSFRKFVAMTEIKFDQKNEYLRCDNTRQYNTKNLCDNKRITVQYTDPRNPEQNGLTERYNRTILDNVSFILDSELSKAFWGEAVLVAVCLVNRISTSTLSNERTPAEIWYGFNPDLNKIKLFDVLRMPASQKKINLRSLLNVPRKVFSLALVTMDIACGIQENVNENESLEEQLPEEKSAGRIPSEIPKNYKEATKMVSDGKKAINKELSAPEENVVGINKLNLYMTSTKLSVVRINQVVSNITRKCQVTMFSSYNDFKVSSMFYVVPAITNELPAQSFSSHIWNIPNDIELSDLKFNNTGELSLLFFGIFNGEQYLFGKGDTKSPQCTTRNTKGQIKVSLVCVKSRVASIKTVSIPRLELCGALLCVELANQVKIKNQPNCLDVFVANRVAKIQELIGISNWYFVTESQNSADAATRGMAADKLTACDIWWVGPSFFYDIITDWSQVFPVPTPLLEQTIPELKPVKQQVMHVQVDMSFDIFTRCSHLHKLRHVVAYIFRFYHTLSARRTNQPKITGYLTVQEIEIAFSRLIRMAQNQSFPDQIEKLEQIKNLDSRDKLFPLKLFFDDKRVLRVGKDNQARVTEIKIGHGIQRRSIKDLYLLPMSATEDDCQKVTT</sequence>
<proteinExistence type="predicted"/>
<protein>
    <recommendedName>
        <fullName evidence="1">Integrase catalytic domain-containing protein</fullName>
    </recommendedName>
</protein>
<evidence type="ECO:0000313" key="3">
    <source>
        <dbReference type="Proteomes" id="UP000801492"/>
    </source>
</evidence>
<evidence type="ECO:0000259" key="1">
    <source>
        <dbReference type="PROSITE" id="PS50994"/>
    </source>
</evidence>
<organism evidence="2 3">
    <name type="scientific">Ignelater luminosus</name>
    <name type="common">Cucubano</name>
    <name type="synonym">Pyrophorus luminosus</name>
    <dbReference type="NCBI Taxonomy" id="2038154"/>
    <lineage>
        <taxon>Eukaryota</taxon>
        <taxon>Metazoa</taxon>
        <taxon>Ecdysozoa</taxon>
        <taxon>Arthropoda</taxon>
        <taxon>Hexapoda</taxon>
        <taxon>Insecta</taxon>
        <taxon>Pterygota</taxon>
        <taxon>Neoptera</taxon>
        <taxon>Endopterygota</taxon>
        <taxon>Coleoptera</taxon>
        <taxon>Polyphaga</taxon>
        <taxon>Elateriformia</taxon>
        <taxon>Elateroidea</taxon>
        <taxon>Elateridae</taxon>
        <taxon>Agrypninae</taxon>
        <taxon>Pyrophorini</taxon>
        <taxon>Ignelater</taxon>
    </lineage>
</organism>
<dbReference type="PANTHER" id="PTHR47331">
    <property type="entry name" value="PHD-TYPE DOMAIN-CONTAINING PROTEIN"/>
    <property type="match status" value="1"/>
</dbReference>
<dbReference type="InterPro" id="IPR012337">
    <property type="entry name" value="RNaseH-like_sf"/>
</dbReference>
<dbReference type="SUPFAM" id="SSF53098">
    <property type="entry name" value="Ribonuclease H-like"/>
    <property type="match status" value="1"/>
</dbReference>
<dbReference type="Gene3D" id="3.30.420.10">
    <property type="entry name" value="Ribonuclease H-like superfamily/Ribonuclease H"/>
    <property type="match status" value="1"/>
</dbReference>